<evidence type="ECO:0000313" key="4">
    <source>
        <dbReference type="Proteomes" id="UP000266677"/>
    </source>
</evidence>
<dbReference type="Pfam" id="PF12079">
    <property type="entry name" value="DUF3558"/>
    <property type="match status" value="1"/>
</dbReference>
<proteinExistence type="predicted"/>
<protein>
    <submittedName>
        <fullName evidence="3">DUF3558 domain-containing protein</fullName>
    </submittedName>
</protein>
<evidence type="ECO:0000313" key="3">
    <source>
        <dbReference type="EMBL" id="RJO72035.1"/>
    </source>
</evidence>
<feature type="signal peptide" evidence="2">
    <location>
        <begin position="1"/>
        <end position="22"/>
    </location>
</feature>
<gene>
    <name evidence="3" type="ORF">D5S18_22900</name>
</gene>
<keyword evidence="2" id="KW-0732">Signal</keyword>
<organism evidence="3 4">
    <name type="scientific">Nocardia panacis</name>
    <dbReference type="NCBI Taxonomy" id="2340916"/>
    <lineage>
        <taxon>Bacteria</taxon>
        <taxon>Bacillati</taxon>
        <taxon>Actinomycetota</taxon>
        <taxon>Actinomycetes</taxon>
        <taxon>Mycobacteriales</taxon>
        <taxon>Nocardiaceae</taxon>
        <taxon>Nocardia</taxon>
    </lineage>
</organism>
<feature type="region of interest" description="Disordered" evidence="1">
    <location>
        <begin position="26"/>
        <end position="49"/>
    </location>
</feature>
<accession>A0A3A4K4U7</accession>
<evidence type="ECO:0000256" key="2">
    <source>
        <dbReference type="SAM" id="SignalP"/>
    </source>
</evidence>
<dbReference type="Proteomes" id="UP000266677">
    <property type="component" value="Unassembled WGS sequence"/>
</dbReference>
<feature type="chain" id="PRO_5038434512" evidence="2">
    <location>
        <begin position="23"/>
        <end position="183"/>
    </location>
</feature>
<dbReference type="PROSITE" id="PS51257">
    <property type="entry name" value="PROKAR_LIPOPROTEIN"/>
    <property type="match status" value="1"/>
</dbReference>
<sequence>MPGRAKAVRAIVFAAAASVAVAGCSGGSDGSSSGGQKQQSLAADVPKGFDPCKDIPKSLMDSEGFIATSRKDTDGGGGIMWRGCGWVNRREYTVSITTTNITLERVRAKGFRDPQEFMIGSRHAMTTRQFGDHPACVADAEMKEGSLEILLDNPPDSETPSSDSCELARSLLEKIAPLIPANA</sequence>
<name>A0A3A4K4U7_9NOCA</name>
<reference evidence="3 4" key="1">
    <citation type="submission" date="2018-09" db="EMBL/GenBank/DDBJ databases">
        <title>YIM PH21274 draft genome.</title>
        <authorList>
            <person name="Miao C."/>
        </authorList>
    </citation>
    <scope>NUCLEOTIDE SEQUENCE [LARGE SCALE GENOMIC DNA]</scope>
    <source>
        <strain evidence="3 4">YIM PH 21724</strain>
    </source>
</reference>
<keyword evidence="4" id="KW-1185">Reference proteome</keyword>
<evidence type="ECO:0000256" key="1">
    <source>
        <dbReference type="SAM" id="MobiDB-lite"/>
    </source>
</evidence>
<dbReference type="InterPro" id="IPR024520">
    <property type="entry name" value="DUF3558"/>
</dbReference>
<dbReference type="AlphaFoldDB" id="A0A3A4K4U7"/>
<comment type="caution">
    <text evidence="3">The sequence shown here is derived from an EMBL/GenBank/DDBJ whole genome shotgun (WGS) entry which is preliminary data.</text>
</comment>
<dbReference type="EMBL" id="QZFU01000029">
    <property type="protein sequence ID" value="RJO72035.1"/>
    <property type="molecule type" value="Genomic_DNA"/>
</dbReference>